<dbReference type="Proteomes" id="UP000305282">
    <property type="component" value="Unassembled WGS sequence"/>
</dbReference>
<accession>A0A4V3Z7M9</accession>
<gene>
    <name evidence="3" type="ORF">E7Y31_09660</name>
</gene>
<feature type="region of interest" description="Disordered" evidence="1">
    <location>
        <begin position="100"/>
        <end position="135"/>
    </location>
</feature>
<dbReference type="OrthoDB" id="3384306at2"/>
<protein>
    <recommendedName>
        <fullName evidence="2">Trypsin-co-occurring domain-containing protein</fullName>
    </recommendedName>
</protein>
<reference evidence="3 4" key="1">
    <citation type="submission" date="2019-04" db="EMBL/GenBank/DDBJ databases">
        <title>Draft genome sequences for three unisolated Alnus-infective Frankia Sp+ strains, AgTrS, AiOr and AvVan, the first sequenced Frankia strains able to sporulate in-planta.</title>
        <authorList>
            <person name="Bethencourt L."/>
            <person name="Vautrin F."/>
            <person name="Taib N."/>
            <person name="Dubost A."/>
            <person name="Castro-Garcia L."/>
            <person name="Imbaud O."/>
            <person name="Abrouk D."/>
            <person name="Fournier P."/>
            <person name="Briolay J."/>
            <person name="Nguyen A."/>
            <person name="Normand P."/>
            <person name="Fernandez M.P."/>
            <person name="Brochier-Armanet C."/>
            <person name="Herrera-Belaroussi A."/>
        </authorList>
    </citation>
    <scope>NUCLEOTIDE SEQUENCE [LARGE SCALE GENOMIC DNA]</scope>
    <source>
        <strain evidence="3 4">AvVan</strain>
    </source>
</reference>
<dbReference type="Pfam" id="PF19493">
    <property type="entry name" value="Trypco1"/>
    <property type="match status" value="1"/>
</dbReference>
<comment type="caution">
    <text evidence="3">The sequence shown here is derived from an EMBL/GenBank/DDBJ whole genome shotgun (WGS) entry which is preliminary data.</text>
</comment>
<evidence type="ECO:0000256" key="1">
    <source>
        <dbReference type="SAM" id="MobiDB-lite"/>
    </source>
</evidence>
<dbReference type="RefSeq" id="WP_136447874.1">
    <property type="nucleotide sequence ID" value="NZ_SSXH01000185.1"/>
</dbReference>
<keyword evidence="4" id="KW-1185">Reference proteome</keyword>
<evidence type="ECO:0000259" key="2">
    <source>
        <dbReference type="Pfam" id="PF19493"/>
    </source>
</evidence>
<dbReference type="NCBIfam" id="NF041216">
    <property type="entry name" value="CU044_2847_fam"/>
    <property type="match status" value="1"/>
</dbReference>
<organism evidence="3 4">
    <name type="scientific">Candidatus Frankia alpina</name>
    <dbReference type="NCBI Taxonomy" id="2699483"/>
    <lineage>
        <taxon>Bacteria</taxon>
        <taxon>Bacillati</taxon>
        <taxon>Actinomycetota</taxon>
        <taxon>Actinomycetes</taxon>
        <taxon>Frankiales</taxon>
        <taxon>Frankiaceae</taxon>
        <taxon>Frankia</taxon>
    </lineage>
</organism>
<sequence length="135" mass="13414">MTGQLGGAKPQQILVRSGEAEFFVEVSGPGGPQNVAAGGAFSFEGVRQALEEIGGQLSRAWQAVRPDEASVEFGVNVTAKSGKLAAVIVEGGAEASLTVTMTWRRPPPPPPSPSPPSPSPSLPAAGGGSPAAAGA</sequence>
<feature type="domain" description="Trypsin-co-occurring" evidence="2">
    <location>
        <begin position="24"/>
        <end position="105"/>
    </location>
</feature>
<evidence type="ECO:0000313" key="3">
    <source>
        <dbReference type="EMBL" id="THJ74739.1"/>
    </source>
</evidence>
<feature type="compositionally biased region" description="Pro residues" evidence="1">
    <location>
        <begin position="105"/>
        <end position="121"/>
    </location>
</feature>
<proteinExistence type="predicted"/>
<dbReference type="InterPro" id="IPR045794">
    <property type="entry name" value="Trypco1"/>
</dbReference>
<dbReference type="EMBL" id="SSXH01000185">
    <property type="protein sequence ID" value="THJ74739.1"/>
    <property type="molecule type" value="Genomic_DNA"/>
</dbReference>
<evidence type="ECO:0000313" key="4">
    <source>
        <dbReference type="Proteomes" id="UP000305282"/>
    </source>
</evidence>
<dbReference type="AlphaFoldDB" id="A0A4V3Z7M9"/>
<name>A0A4V3Z7M9_9ACTN</name>